<evidence type="ECO:0000313" key="2">
    <source>
        <dbReference type="EMBL" id="CAF3565705.1"/>
    </source>
</evidence>
<protein>
    <recommendedName>
        <fullName evidence="4">Sortilin N-terminal domain-containing protein</fullName>
    </recommendedName>
</protein>
<gene>
    <name evidence="1" type="ORF">OVA965_LOCUS3755</name>
    <name evidence="2" type="ORF">TMI583_LOCUS3753</name>
</gene>
<reference evidence="2" key="1">
    <citation type="submission" date="2021-02" db="EMBL/GenBank/DDBJ databases">
        <authorList>
            <person name="Nowell W R."/>
        </authorList>
    </citation>
    <scope>NUCLEOTIDE SEQUENCE</scope>
</reference>
<feature type="non-terminal residue" evidence="2">
    <location>
        <position position="1"/>
    </location>
</feature>
<sequence>MNLIIYDDINSTLYSFDQLNNFLELNISFKPSNMYISPYQKNLWLANDESNEPSTLYASENGGEEWKKLENGVKFLAWSSNDNIYISNLNQVQLIHIPTLEQIDKPIYENLATSNFLSKYFIITDLDNNLEIRSMNNMNDTLLLSDKLSSSRS</sequence>
<dbReference type="Proteomes" id="UP000682733">
    <property type="component" value="Unassembled WGS sequence"/>
</dbReference>
<dbReference type="EMBL" id="CAJOBA010000930">
    <property type="protein sequence ID" value="CAF3565705.1"/>
    <property type="molecule type" value="Genomic_DNA"/>
</dbReference>
<organism evidence="2 3">
    <name type="scientific">Didymodactylos carnosus</name>
    <dbReference type="NCBI Taxonomy" id="1234261"/>
    <lineage>
        <taxon>Eukaryota</taxon>
        <taxon>Metazoa</taxon>
        <taxon>Spiralia</taxon>
        <taxon>Gnathifera</taxon>
        <taxon>Rotifera</taxon>
        <taxon>Eurotatoria</taxon>
        <taxon>Bdelloidea</taxon>
        <taxon>Philodinida</taxon>
        <taxon>Philodinidae</taxon>
        <taxon>Didymodactylos</taxon>
    </lineage>
</organism>
<dbReference type="SUPFAM" id="SSF110296">
    <property type="entry name" value="Oligoxyloglucan reducing end-specific cellobiohydrolase"/>
    <property type="match status" value="1"/>
</dbReference>
<dbReference type="EMBL" id="CAJNOK010000930">
    <property type="protein sequence ID" value="CAF0783792.1"/>
    <property type="molecule type" value="Genomic_DNA"/>
</dbReference>
<proteinExistence type="predicted"/>
<dbReference type="AlphaFoldDB" id="A0A8S2GVF0"/>
<evidence type="ECO:0000313" key="1">
    <source>
        <dbReference type="EMBL" id="CAF0783792.1"/>
    </source>
</evidence>
<comment type="caution">
    <text evidence="2">The sequence shown here is derived from an EMBL/GenBank/DDBJ whole genome shotgun (WGS) entry which is preliminary data.</text>
</comment>
<evidence type="ECO:0000313" key="3">
    <source>
        <dbReference type="Proteomes" id="UP000682733"/>
    </source>
</evidence>
<dbReference type="Proteomes" id="UP000677228">
    <property type="component" value="Unassembled WGS sequence"/>
</dbReference>
<name>A0A8S2GVF0_9BILA</name>
<evidence type="ECO:0008006" key="4">
    <source>
        <dbReference type="Google" id="ProtNLM"/>
    </source>
</evidence>
<accession>A0A8S2GVF0</accession>